<sequence>MWDLRCAARQPRKPPAPHPGTSPRGRRRAAGTGAIPACAVRSRWLRPRLRHTEAASGSQAQGSSPRQHDGRPASSSCAQLRRRRRALSLRQAHQGEVGQEPELACHRSEAPASAVGGGPNSYRVHSTFWDRHGEAEHPPRCRPAAHHSSACSFTSGSAITRPHCLLCPCEGNKRAPDSVTLLLSSTREKKTRRQLASLLRHLTSHLKPD</sequence>
<accession>A0A316UZQ0</accession>
<dbReference type="RefSeq" id="XP_025364850.1">
    <property type="nucleotide sequence ID" value="XM_025509864.1"/>
</dbReference>
<protein>
    <submittedName>
        <fullName evidence="2">Uncharacterized protein</fullName>
    </submittedName>
</protein>
<dbReference type="GeneID" id="37031687"/>
<organism evidence="2 3">
    <name type="scientific">Jaminaea rosea</name>
    <dbReference type="NCBI Taxonomy" id="1569628"/>
    <lineage>
        <taxon>Eukaryota</taxon>
        <taxon>Fungi</taxon>
        <taxon>Dikarya</taxon>
        <taxon>Basidiomycota</taxon>
        <taxon>Ustilaginomycotina</taxon>
        <taxon>Exobasidiomycetes</taxon>
        <taxon>Microstromatales</taxon>
        <taxon>Microstromatales incertae sedis</taxon>
        <taxon>Jaminaea</taxon>
    </lineage>
</organism>
<feature type="region of interest" description="Disordered" evidence="1">
    <location>
        <begin position="1"/>
        <end position="120"/>
    </location>
</feature>
<evidence type="ECO:0000313" key="2">
    <source>
        <dbReference type="EMBL" id="PWN30238.1"/>
    </source>
</evidence>
<feature type="compositionally biased region" description="Low complexity" evidence="1">
    <location>
        <begin position="54"/>
        <end position="64"/>
    </location>
</feature>
<dbReference type="Proteomes" id="UP000245884">
    <property type="component" value="Unassembled WGS sequence"/>
</dbReference>
<dbReference type="AlphaFoldDB" id="A0A316UZQ0"/>
<gene>
    <name evidence="2" type="ORF">BDZ90DRAFT_7741</name>
</gene>
<keyword evidence="3" id="KW-1185">Reference proteome</keyword>
<evidence type="ECO:0000256" key="1">
    <source>
        <dbReference type="SAM" id="MobiDB-lite"/>
    </source>
</evidence>
<proteinExistence type="predicted"/>
<reference evidence="2 3" key="1">
    <citation type="journal article" date="2018" name="Mol. Biol. Evol.">
        <title>Broad Genomic Sampling Reveals a Smut Pathogenic Ancestry of the Fungal Clade Ustilaginomycotina.</title>
        <authorList>
            <person name="Kijpornyongpan T."/>
            <person name="Mondo S.J."/>
            <person name="Barry K."/>
            <person name="Sandor L."/>
            <person name="Lee J."/>
            <person name="Lipzen A."/>
            <person name="Pangilinan J."/>
            <person name="LaButti K."/>
            <person name="Hainaut M."/>
            <person name="Henrissat B."/>
            <person name="Grigoriev I.V."/>
            <person name="Spatafora J.W."/>
            <person name="Aime M.C."/>
        </authorList>
    </citation>
    <scope>NUCLEOTIDE SEQUENCE [LARGE SCALE GENOMIC DNA]</scope>
    <source>
        <strain evidence="2 3">MCA 5214</strain>
    </source>
</reference>
<name>A0A316UZQ0_9BASI</name>
<dbReference type="EMBL" id="KZ819662">
    <property type="protein sequence ID" value="PWN30238.1"/>
    <property type="molecule type" value="Genomic_DNA"/>
</dbReference>
<evidence type="ECO:0000313" key="3">
    <source>
        <dbReference type="Proteomes" id="UP000245884"/>
    </source>
</evidence>